<dbReference type="Gene3D" id="1.10.150.870">
    <property type="match status" value="1"/>
</dbReference>
<evidence type="ECO:0000256" key="2">
    <source>
        <dbReference type="ARBA" id="ARBA00019114"/>
    </source>
</evidence>
<dbReference type="KEGG" id="lul:LPB138_08705"/>
<keyword evidence="3" id="KW-0808">Transferase</keyword>
<name>A0A1D8P856_9FLAO</name>
<feature type="chain" id="PRO_5009110953" description="DNA polymerase III subunit alpha" evidence="8">
    <location>
        <begin position="31"/>
        <end position="996"/>
    </location>
</feature>
<dbReference type="Gene3D" id="3.20.20.140">
    <property type="entry name" value="Metal-dependent hydrolases"/>
    <property type="match status" value="2"/>
</dbReference>
<dbReference type="InterPro" id="IPR004013">
    <property type="entry name" value="PHP_dom"/>
</dbReference>
<keyword evidence="4" id="KW-0548">Nucleotidyltransferase</keyword>
<evidence type="ECO:0000259" key="9">
    <source>
        <dbReference type="Pfam" id="PF02811"/>
    </source>
</evidence>
<dbReference type="Pfam" id="PF14579">
    <property type="entry name" value="HHH_6"/>
    <property type="match status" value="1"/>
</dbReference>
<dbReference type="PANTHER" id="PTHR32294">
    <property type="entry name" value="DNA POLYMERASE III SUBUNIT ALPHA"/>
    <property type="match status" value="1"/>
</dbReference>
<dbReference type="Proteomes" id="UP000176050">
    <property type="component" value="Chromosome"/>
</dbReference>
<feature type="domain" description="DNA polymerase helix-hairpin-helix motif" evidence="11">
    <location>
        <begin position="733"/>
        <end position="816"/>
    </location>
</feature>
<evidence type="ECO:0000256" key="5">
    <source>
        <dbReference type="ARBA" id="ARBA00022705"/>
    </source>
</evidence>
<evidence type="ECO:0000256" key="6">
    <source>
        <dbReference type="ARBA" id="ARBA00022932"/>
    </source>
</evidence>
<dbReference type="GO" id="GO:0003887">
    <property type="term" value="F:DNA-directed DNA polymerase activity"/>
    <property type="evidence" value="ECO:0007669"/>
    <property type="project" value="UniProtKB-KW"/>
</dbReference>
<organism evidence="13 14">
    <name type="scientific">Urechidicola croceus</name>
    <dbReference type="NCBI Taxonomy" id="1850246"/>
    <lineage>
        <taxon>Bacteria</taxon>
        <taxon>Pseudomonadati</taxon>
        <taxon>Bacteroidota</taxon>
        <taxon>Flavobacteriia</taxon>
        <taxon>Flavobacteriales</taxon>
        <taxon>Flavobacteriaceae</taxon>
        <taxon>Urechidicola</taxon>
    </lineage>
</organism>
<dbReference type="EC" id="2.7.7.7" evidence="1"/>
<evidence type="ECO:0000313" key="14">
    <source>
        <dbReference type="Proteomes" id="UP000176050"/>
    </source>
</evidence>
<accession>A0A1D8P856</accession>
<dbReference type="RefSeq" id="WP_070236914.1">
    <property type="nucleotide sequence ID" value="NZ_CP017478.1"/>
</dbReference>
<dbReference type="Pfam" id="PF02811">
    <property type="entry name" value="PHP"/>
    <property type="match status" value="1"/>
</dbReference>
<keyword evidence="14" id="KW-1185">Reference proteome</keyword>
<dbReference type="EMBL" id="CP017478">
    <property type="protein sequence ID" value="AOW20750.1"/>
    <property type="molecule type" value="Genomic_DNA"/>
</dbReference>
<protein>
    <recommendedName>
        <fullName evidence="2">DNA polymerase III subunit alpha</fullName>
        <ecNumber evidence="1">2.7.7.7</ecNumber>
    </recommendedName>
</protein>
<dbReference type="Pfam" id="PF17657">
    <property type="entry name" value="DNA_pol3_finger"/>
    <property type="match status" value="1"/>
</dbReference>
<dbReference type="STRING" id="1850246.LPB138_08705"/>
<proteinExistence type="predicted"/>
<dbReference type="AlphaFoldDB" id="A0A1D8P856"/>
<feature type="signal peptide" evidence="8">
    <location>
        <begin position="1"/>
        <end position="30"/>
    </location>
</feature>
<dbReference type="InterPro" id="IPR029460">
    <property type="entry name" value="DNAPol_HHH"/>
</dbReference>
<evidence type="ECO:0000256" key="7">
    <source>
        <dbReference type="ARBA" id="ARBA00049244"/>
    </source>
</evidence>
<reference evidence="13 14" key="1">
    <citation type="submission" date="2016-10" db="EMBL/GenBank/DDBJ databases">
        <title>Lutibacter sp. LPB0138, isolated from marine gastropod.</title>
        <authorList>
            <person name="Kim E."/>
            <person name="Yi H."/>
        </authorList>
    </citation>
    <scope>NUCLEOTIDE SEQUENCE [LARGE SCALE GENOMIC DNA]</scope>
    <source>
        <strain evidence="13 14">LPB0138</strain>
    </source>
</reference>
<feature type="domain" description="PHP" evidence="9">
    <location>
        <begin position="3"/>
        <end position="108"/>
    </location>
</feature>
<keyword evidence="8" id="KW-0732">Signal</keyword>
<evidence type="ECO:0000256" key="8">
    <source>
        <dbReference type="SAM" id="SignalP"/>
    </source>
</evidence>
<evidence type="ECO:0000256" key="1">
    <source>
        <dbReference type="ARBA" id="ARBA00012417"/>
    </source>
</evidence>
<gene>
    <name evidence="13" type="ORF">LPB138_08705</name>
</gene>
<evidence type="ECO:0000256" key="3">
    <source>
        <dbReference type="ARBA" id="ARBA00022679"/>
    </source>
</evidence>
<evidence type="ECO:0000313" key="13">
    <source>
        <dbReference type="EMBL" id="AOW20750.1"/>
    </source>
</evidence>
<dbReference type="GO" id="GO:0006260">
    <property type="term" value="P:DNA replication"/>
    <property type="evidence" value="ECO:0007669"/>
    <property type="project" value="UniProtKB-KW"/>
</dbReference>
<evidence type="ECO:0000259" key="10">
    <source>
        <dbReference type="Pfam" id="PF07733"/>
    </source>
</evidence>
<dbReference type="Pfam" id="PF07733">
    <property type="entry name" value="DNA_pol3_alpha"/>
    <property type="match status" value="1"/>
</dbReference>
<keyword evidence="5" id="KW-0235">DNA replication</keyword>
<evidence type="ECO:0000259" key="11">
    <source>
        <dbReference type="Pfam" id="PF14579"/>
    </source>
</evidence>
<feature type="domain" description="DNA polymerase III alpha subunit finger" evidence="12">
    <location>
        <begin position="489"/>
        <end position="656"/>
    </location>
</feature>
<dbReference type="GO" id="GO:0008408">
    <property type="term" value="F:3'-5' exonuclease activity"/>
    <property type="evidence" value="ECO:0007669"/>
    <property type="project" value="InterPro"/>
</dbReference>
<evidence type="ECO:0000259" key="12">
    <source>
        <dbReference type="Pfam" id="PF17657"/>
    </source>
</evidence>
<dbReference type="NCBIfam" id="TIGR00594">
    <property type="entry name" value="polc"/>
    <property type="match status" value="1"/>
</dbReference>
<comment type="catalytic activity">
    <reaction evidence="7">
        <text>DNA(n) + a 2'-deoxyribonucleoside 5'-triphosphate = DNA(n+1) + diphosphate</text>
        <dbReference type="Rhea" id="RHEA:22508"/>
        <dbReference type="Rhea" id="RHEA-COMP:17339"/>
        <dbReference type="Rhea" id="RHEA-COMP:17340"/>
        <dbReference type="ChEBI" id="CHEBI:33019"/>
        <dbReference type="ChEBI" id="CHEBI:61560"/>
        <dbReference type="ChEBI" id="CHEBI:173112"/>
        <dbReference type="EC" id="2.7.7.7"/>
    </reaction>
</comment>
<dbReference type="InterPro" id="IPR040982">
    <property type="entry name" value="DNA_pol3_finger"/>
</dbReference>
<evidence type="ECO:0000256" key="4">
    <source>
        <dbReference type="ARBA" id="ARBA00022695"/>
    </source>
</evidence>
<keyword evidence="6" id="KW-0239">DNA-directed DNA polymerase</keyword>
<dbReference type="PANTHER" id="PTHR32294:SF0">
    <property type="entry name" value="DNA POLYMERASE III SUBUNIT ALPHA"/>
    <property type="match status" value="1"/>
</dbReference>
<feature type="domain" description="Bacterial DNA polymerase III alpha subunit NTPase" evidence="10">
    <location>
        <begin position="249"/>
        <end position="483"/>
    </location>
</feature>
<dbReference type="InterPro" id="IPR011708">
    <property type="entry name" value="DNA_pol3_alpha_NTPase_dom"/>
</dbReference>
<sequence>MYLNTHTYYSLRYGTIPIAMLLKLALQCNAMSLALTDINSTSVCLDFMRLASKHSIKPIVGVDFRNGAQQQFIILARCNNGLQSINEYLSSLLHLDTFAVPKRAPKIPNTFVIYPYQNDVISLNSNEYIGVKPSDLNHLKFSKWNLKLDKLVILKTVSFENKKGFNTHRLLRAIDNNTLLSKLPKTEQGEETDIMIPVEVLKEIYAEYPQIIQNTQNILERCNVQFDFDSNTPKNQKTYTNNEELDYKLLRKLAYDGLHYRYKKIGKRVFDRLEKELKIIKEKQFVSYFLINWKILKYARSKQYYYVGRGSGANSVVAYLLRITDVDPIELDLYFERFINLYRTNPPDFDLDFSWRDRNDIMNFIFKQFKHTSLIAVYNTFKYKASVRELGKVFGLPKAEIDKLSNRSFHVHQLDKLSKLVLIYSENIKGFPNYLGLHAGGILISEKPIHCYSATFLPPKGFSTVMFDMVVAEDIGLYKFDILSQRGLGKIRETVDIVKYNHPTHPAIDIHDIKRFKEDAKIKYLLRYAKAIGCFYVESPAMRMLLKKLQVDNYLGLVAASSVIRPGVSKSGMMREYIQRYRKPERRKDAHPILLDIMPETYGVMVYQEDVIKVAHYFGGLSLGEADMLRRGMSGKFRSRDEFLKVKNQFFENCKIKGHSVELTTEIWRQIESFAGYAFAKGHSASYAVESYQSLFLKAYYPLEYMVATLNNFGGFYRPEYYIHEARMNGGIIHSVHVNKSYHQNYIEEKTIFLGFMMLHSFELKNAEKIVLERTKNGLFLDLDDFIDRVAISLQQVAILIKVNAFSFTGRKKRELLWEAHMKVNNVATSHHIQTLFKTKTVSFETPKLNCNDYEDAFDEIEYYGFPLCNPFELLVQRNLNSTVTTVVENVVKPLQREVGNVATVYGYYVTAKRTYTSKGDTMYFGTFVDIQGNHIDTVHFPPVAKKFPFRGKGVYKLIGKVVEEFDCISIEILEMHKLPIIEDPRYSDTSKKITT</sequence>
<dbReference type="InterPro" id="IPR004805">
    <property type="entry name" value="DnaE2/DnaE/PolC"/>
</dbReference>
<dbReference type="OrthoDB" id="9803237at2"/>